<organism evidence="1 2">
    <name type="scientific">Entomophthora muscae</name>
    <dbReference type="NCBI Taxonomy" id="34485"/>
    <lineage>
        <taxon>Eukaryota</taxon>
        <taxon>Fungi</taxon>
        <taxon>Fungi incertae sedis</taxon>
        <taxon>Zoopagomycota</taxon>
        <taxon>Entomophthoromycotina</taxon>
        <taxon>Entomophthoromycetes</taxon>
        <taxon>Entomophthorales</taxon>
        <taxon>Entomophthoraceae</taxon>
        <taxon>Entomophthora</taxon>
    </lineage>
</organism>
<reference evidence="1" key="1">
    <citation type="submission" date="2022-04" db="EMBL/GenBank/DDBJ databases">
        <title>Genome of the entomopathogenic fungus Entomophthora muscae.</title>
        <authorList>
            <person name="Elya C."/>
            <person name="Lovett B.R."/>
            <person name="Lee E."/>
            <person name="Macias A.M."/>
            <person name="Hajek A.E."/>
            <person name="De Bivort B.L."/>
            <person name="Kasson M.T."/>
            <person name="De Fine Licht H.H."/>
            <person name="Stajich J.E."/>
        </authorList>
    </citation>
    <scope>NUCLEOTIDE SEQUENCE</scope>
    <source>
        <strain evidence="1">Berkeley</strain>
    </source>
</reference>
<keyword evidence="2" id="KW-1185">Reference proteome</keyword>
<evidence type="ECO:0000313" key="2">
    <source>
        <dbReference type="Proteomes" id="UP001165960"/>
    </source>
</evidence>
<proteinExistence type="predicted"/>
<protein>
    <submittedName>
        <fullName evidence="1">Uncharacterized protein</fullName>
    </submittedName>
</protein>
<evidence type="ECO:0000313" key="1">
    <source>
        <dbReference type="EMBL" id="KAJ9067216.1"/>
    </source>
</evidence>
<accession>A0ACC2SXY2</accession>
<dbReference type="EMBL" id="QTSX02004264">
    <property type="protein sequence ID" value="KAJ9067216.1"/>
    <property type="molecule type" value="Genomic_DNA"/>
</dbReference>
<sequence>MLFHQSLVPFLYLLCRPRFLLAHSSAAPEQLRYYEYAHPRIEFFAKDQEGTFERHSPFRMSITNFNLTLHLLLEPNLHLVHSNMDKGNNPYLVYHGNVYDRKSTLSDDLLDHRLGQEQDLGWASIMVHSDGVEPSFGGTVHFEGTTYSILPINDYNMVYGADIPAPVARKRHDKKALSVIFRSQDLGHSLPKTEGCKTPDVPIKVSSHKAALKRLMRRSNSGCSHDNKILYMAVAADCTYVQKHGTVAKAKETIIRNWNIVSGIYKKNFGVQLGIVDIFAPYETCLKDPYENMAWNRACHSGFGLEDRLNDFSMWAERSSHPKDTVWHLVTNCSSGNNVGLAYKGTLCGKAHQQIFYNSTTIEANMAVGVSSITTEPWKVIAHEIGHNFGADHDCDEKLCHEKNTTSGCCECSSCDCKGKFLMSPSATKQAEDFSTCSREQICRGIDIIGTCIKKPDSRPVYRIKMCGNGIKEEGEDCDCGGVDGCKGNKCCDPKECKFINNAKCDDTNDKCCSACNPRPAGTVCRPSRGSCDIVERCDGVQGACPDDEFYPNGLPCGNSRDELYCAQGQCTSRDLQCHEYTGLSNTTISSRACNINTGKCKFICASQGSGCTIYPGNFADGTRCGRNLYCRDGTCDGKWIDYFLDMAENNLVASIMILIGLCFFLATFLYSCIFRRFRHHTPPPSNHPLVYYPTDPNYPQPSFASNQPRSLSRTPLVQS</sequence>
<gene>
    <name evidence="1" type="ORF">DSO57_1001853</name>
</gene>
<comment type="caution">
    <text evidence="1">The sequence shown here is derived from an EMBL/GenBank/DDBJ whole genome shotgun (WGS) entry which is preliminary data.</text>
</comment>
<name>A0ACC2SXY2_9FUNG</name>
<dbReference type="Proteomes" id="UP001165960">
    <property type="component" value="Unassembled WGS sequence"/>
</dbReference>